<dbReference type="Pfam" id="PF01464">
    <property type="entry name" value="SLT"/>
    <property type="match status" value="1"/>
</dbReference>
<dbReference type="InterPro" id="IPR023346">
    <property type="entry name" value="Lysozyme-like_dom_sf"/>
</dbReference>
<comment type="caution">
    <text evidence="5">The sequence shown here is derived from an EMBL/GenBank/DDBJ whole genome shotgun (WGS) entry which is preliminary data.</text>
</comment>
<dbReference type="GO" id="GO:0008933">
    <property type="term" value="F:peptidoglycan lytic transglycosylase activity"/>
    <property type="evidence" value="ECO:0007669"/>
    <property type="project" value="InterPro"/>
</dbReference>
<dbReference type="Gene3D" id="1.10.530.10">
    <property type="match status" value="1"/>
</dbReference>
<feature type="domain" description="Murein transglycosylase-C N-terminal" evidence="4">
    <location>
        <begin position="74"/>
        <end position="226"/>
    </location>
</feature>
<dbReference type="InterPro" id="IPR024570">
    <property type="entry name" value="Murein_transglycosylaseC_N"/>
</dbReference>
<dbReference type="InterPro" id="IPR000189">
    <property type="entry name" value="Transglyc_AS"/>
</dbReference>
<dbReference type="RefSeq" id="WP_265895715.1">
    <property type="nucleotide sequence ID" value="NZ_JAPIVE010000001.1"/>
</dbReference>
<dbReference type="InterPro" id="IPR008258">
    <property type="entry name" value="Transglycosylase_SLT_dom_1"/>
</dbReference>
<protein>
    <submittedName>
        <fullName evidence="5">Murein transglycosylase domain-containing protein</fullName>
    </submittedName>
</protein>
<dbReference type="Proteomes" id="UP001165678">
    <property type="component" value="Unassembled WGS sequence"/>
</dbReference>
<evidence type="ECO:0000256" key="1">
    <source>
        <dbReference type="ARBA" id="ARBA00007734"/>
    </source>
</evidence>
<gene>
    <name evidence="5" type="ORF">OQ287_04405</name>
</gene>
<dbReference type="GO" id="GO:0016020">
    <property type="term" value="C:membrane"/>
    <property type="evidence" value="ECO:0007669"/>
    <property type="project" value="InterPro"/>
</dbReference>
<dbReference type="PANTHER" id="PTHR37423">
    <property type="entry name" value="SOLUBLE LYTIC MUREIN TRANSGLYCOSYLASE-RELATED"/>
    <property type="match status" value="1"/>
</dbReference>
<sequence>MRYLPLTGWRNAACRSRAVLLAVGLLLPAVTLAGADQDPPWISKFPALEARVDSVMSVVNAWTGSASETLADYDPLFEAVQRHASAYWQDVRLSQTRTLVAYDDNWQSRSEIDFEHGRVTIETLRSGATTEELTRLIEKTLASPVDDSALDSGRLSDTPTDGIQGVLAGQVRDQEGKSVEYAWRAKRYARWLATHRVERSQQADGSDILRINIPLSSNHLRVRAQQFVPAIEKASHRHKVDPALVMAIIATESSFNPYAVSHIPAFGLMQIVPRTAGHDVFNRVYRKAGKPDRDYLFNAGRNIDVGTAYLGLLNHVYLKGINDPVSRRLCVIAAYNGGAGNVYKTFGGGKKKALARINSLSSQQVYNRLRTHHPADETRRYVKKVKEARTRFRPLIVAGTT</sequence>
<dbReference type="SUPFAM" id="SSF53955">
    <property type="entry name" value="Lysozyme-like"/>
    <property type="match status" value="1"/>
</dbReference>
<dbReference type="Pfam" id="PF11873">
    <property type="entry name" value="Mltc_N"/>
    <property type="match status" value="1"/>
</dbReference>
<comment type="similarity">
    <text evidence="1">Belongs to the transglycosylase Slt family.</text>
</comment>
<organism evidence="5 6">
    <name type="scientific">Larsenimonas rhizosphaerae</name>
    <dbReference type="NCBI Taxonomy" id="2944682"/>
    <lineage>
        <taxon>Bacteria</taxon>
        <taxon>Pseudomonadati</taxon>
        <taxon>Pseudomonadota</taxon>
        <taxon>Gammaproteobacteria</taxon>
        <taxon>Oceanospirillales</taxon>
        <taxon>Halomonadaceae</taxon>
        <taxon>Larsenimonas</taxon>
    </lineage>
</organism>
<feature type="chain" id="PRO_5041401517" evidence="2">
    <location>
        <begin position="36"/>
        <end position="401"/>
    </location>
</feature>
<dbReference type="CDD" id="cd16893">
    <property type="entry name" value="LT_MltC_MltE"/>
    <property type="match status" value="1"/>
</dbReference>
<evidence type="ECO:0000313" key="5">
    <source>
        <dbReference type="EMBL" id="MCX2523474.1"/>
    </source>
</evidence>
<reference evidence="5" key="1">
    <citation type="submission" date="2022-11" db="EMBL/GenBank/DDBJ databases">
        <title>Larsenimonas rhizosphaerae sp. nov., isolated from a tidal mudflat.</title>
        <authorList>
            <person name="Lee S.D."/>
            <person name="Kim I.S."/>
        </authorList>
    </citation>
    <scope>NUCLEOTIDE SEQUENCE</scope>
    <source>
        <strain evidence="5">GH2-1</strain>
    </source>
</reference>
<dbReference type="PROSITE" id="PS00922">
    <property type="entry name" value="TRANSGLYCOSYLASE"/>
    <property type="match status" value="1"/>
</dbReference>
<evidence type="ECO:0000256" key="2">
    <source>
        <dbReference type="SAM" id="SignalP"/>
    </source>
</evidence>
<feature type="domain" description="Transglycosylase SLT" evidence="3">
    <location>
        <begin position="230"/>
        <end position="352"/>
    </location>
</feature>
<proteinExistence type="inferred from homology"/>
<dbReference type="GO" id="GO:0000270">
    <property type="term" value="P:peptidoglycan metabolic process"/>
    <property type="evidence" value="ECO:0007669"/>
    <property type="project" value="InterPro"/>
</dbReference>
<feature type="signal peptide" evidence="2">
    <location>
        <begin position="1"/>
        <end position="35"/>
    </location>
</feature>
<keyword evidence="6" id="KW-1185">Reference proteome</keyword>
<keyword evidence="2" id="KW-0732">Signal</keyword>
<name>A0AA42CTQ1_9GAMM</name>
<dbReference type="AlphaFoldDB" id="A0AA42CTQ1"/>
<evidence type="ECO:0000259" key="4">
    <source>
        <dbReference type="Pfam" id="PF11873"/>
    </source>
</evidence>
<evidence type="ECO:0000259" key="3">
    <source>
        <dbReference type="Pfam" id="PF01464"/>
    </source>
</evidence>
<dbReference type="EMBL" id="JAPIVE010000001">
    <property type="protein sequence ID" value="MCX2523474.1"/>
    <property type="molecule type" value="Genomic_DNA"/>
</dbReference>
<evidence type="ECO:0000313" key="6">
    <source>
        <dbReference type="Proteomes" id="UP001165678"/>
    </source>
</evidence>
<dbReference type="PANTHER" id="PTHR37423:SF2">
    <property type="entry name" value="MEMBRANE-BOUND LYTIC MUREIN TRANSGLYCOSYLASE C"/>
    <property type="match status" value="1"/>
</dbReference>
<accession>A0AA42CTQ1</accession>